<name>A0A934JRT2_9GAMM</name>
<evidence type="ECO:0008006" key="4">
    <source>
        <dbReference type="Google" id="ProtNLM"/>
    </source>
</evidence>
<reference evidence="2" key="1">
    <citation type="submission" date="2020-12" db="EMBL/GenBank/DDBJ databases">
        <title>Marinomonas arctica sp. nov., a psychrotolerant bacterium isolated from the Arctic.</title>
        <authorList>
            <person name="Zhang Y."/>
        </authorList>
    </citation>
    <scope>NUCLEOTIDE SEQUENCE</scope>
    <source>
        <strain evidence="2">C1424</strain>
    </source>
</reference>
<feature type="chain" id="PRO_5037097110" description="Peptidoglycan-binding protein CsiV" evidence="1">
    <location>
        <begin position="21"/>
        <end position="270"/>
    </location>
</feature>
<dbReference type="AlphaFoldDB" id="A0A934JRT2"/>
<evidence type="ECO:0000313" key="3">
    <source>
        <dbReference type="Proteomes" id="UP000628710"/>
    </source>
</evidence>
<dbReference type="EMBL" id="JAEMNX010000018">
    <property type="protein sequence ID" value="MBJ7538859.1"/>
    <property type="molecule type" value="Genomic_DNA"/>
</dbReference>
<gene>
    <name evidence="2" type="ORF">I8J31_14330</name>
</gene>
<accession>A0A934JRT2</accession>
<evidence type="ECO:0000256" key="1">
    <source>
        <dbReference type="SAM" id="SignalP"/>
    </source>
</evidence>
<proteinExistence type="predicted"/>
<evidence type="ECO:0000313" key="2">
    <source>
        <dbReference type="EMBL" id="MBJ7538859.1"/>
    </source>
</evidence>
<sequence length="270" mass="30644">MKKHLVILLSLTILTSRAFAVDDPIDPDTARAYEGYLLTFIWPEDKSSEHIDYQDVLNLTDLIRLPPKTIEDDTSTGADIAAISVPFDGFKEALDKQVQVLSNQKWTLIFKHPGDMISKTFHSEQEKDGYPELTGKIDIKLGRYLESDIRYQYYLFDSFTLPNIPDTPTTDLNSPDAAIQEKQFKQFEPALVLELEQKNKTASKKVNYLDHPTIGTLLYFEPIDLEDAIEQIALQSLDAETGQSLNYDDLQSTNELTPFLPLIETDTPLP</sequence>
<dbReference type="RefSeq" id="WP_199469265.1">
    <property type="nucleotide sequence ID" value="NZ_JAEMNX010000018.1"/>
</dbReference>
<dbReference type="Proteomes" id="UP000628710">
    <property type="component" value="Unassembled WGS sequence"/>
</dbReference>
<feature type="signal peptide" evidence="1">
    <location>
        <begin position="1"/>
        <end position="20"/>
    </location>
</feature>
<comment type="caution">
    <text evidence="2">The sequence shown here is derived from an EMBL/GenBank/DDBJ whole genome shotgun (WGS) entry which is preliminary data.</text>
</comment>
<protein>
    <recommendedName>
        <fullName evidence="4">Peptidoglycan-binding protein CsiV</fullName>
    </recommendedName>
</protein>
<organism evidence="2 3">
    <name type="scientific">Marinomonas transparens</name>
    <dbReference type="NCBI Taxonomy" id="2795388"/>
    <lineage>
        <taxon>Bacteria</taxon>
        <taxon>Pseudomonadati</taxon>
        <taxon>Pseudomonadota</taxon>
        <taxon>Gammaproteobacteria</taxon>
        <taxon>Oceanospirillales</taxon>
        <taxon>Oceanospirillaceae</taxon>
        <taxon>Marinomonas</taxon>
    </lineage>
</organism>
<keyword evidence="1" id="KW-0732">Signal</keyword>
<keyword evidence="3" id="KW-1185">Reference proteome</keyword>